<keyword evidence="9" id="KW-1185">Reference proteome</keyword>
<dbReference type="EMBL" id="WPCU01000006">
    <property type="protein sequence ID" value="MVA76420.1"/>
    <property type="molecule type" value="Genomic_DNA"/>
</dbReference>
<evidence type="ECO:0000256" key="2">
    <source>
        <dbReference type="ARBA" id="ARBA00022598"/>
    </source>
</evidence>
<dbReference type="GO" id="GO:0005524">
    <property type="term" value="F:ATP binding"/>
    <property type="evidence" value="ECO:0007669"/>
    <property type="project" value="UniProtKB-KW"/>
</dbReference>
<evidence type="ECO:0000256" key="3">
    <source>
        <dbReference type="ARBA" id="ARBA00022741"/>
    </source>
</evidence>
<keyword evidence="6" id="KW-0030">Aminoacyl-tRNA synthetase</keyword>
<evidence type="ECO:0000256" key="4">
    <source>
        <dbReference type="ARBA" id="ARBA00022840"/>
    </source>
</evidence>
<comment type="similarity">
    <text evidence="1">Belongs to the class-II aminoacyl-tRNA synthetase family.</text>
</comment>
<dbReference type="GO" id="GO:0006412">
    <property type="term" value="P:translation"/>
    <property type="evidence" value="ECO:0007669"/>
    <property type="project" value="UniProtKB-KW"/>
</dbReference>
<sequence>MPSYLSTDQLTAALRLRDLTDPAQGRHAMQLLLRAVVSSLTGVWGVPARELRLSPLVAVPDNYDRLGFDPAAVTRDARYSRYVSPSVMLRSHTSASVPWLLGTLDPGADVDRLHVLPGLVYRRDAIDRTHVGEPHQVDLWRISSTARLGPDDLETMMATLVEAVLPGARWRAVPASHPYTVSGRQLDVLLDGAWLELAECGLAHPALLARAGLDPDVWSGLALGMGLDRALMLRKGIDDIRVLRSSEPRILRQLDDLEPWRPVSVMPPVRRDLSIVIDSSDDDETVGDRVRAALAGRADDLEDVRVLARTGYDALPERARRRLGLAPTQVNALVRMVIRPLDRTLTDAEANELRDRVYLAVHRGPHAELIVPGTTPTAAG</sequence>
<evidence type="ECO:0000256" key="5">
    <source>
        <dbReference type="ARBA" id="ARBA00022917"/>
    </source>
</evidence>
<comment type="caution">
    <text evidence="8">The sequence shown here is derived from an EMBL/GenBank/DDBJ whole genome shotgun (WGS) entry which is preliminary data.</text>
</comment>
<proteinExistence type="inferred from homology"/>
<dbReference type="SUPFAM" id="SSF54991">
    <property type="entry name" value="Anticodon-binding domain of PheRS"/>
    <property type="match status" value="1"/>
</dbReference>
<dbReference type="GO" id="GO:0000049">
    <property type="term" value="F:tRNA binding"/>
    <property type="evidence" value="ECO:0007669"/>
    <property type="project" value="InterPro"/>
</dbReference>
<dbReference type="GO" id="GO:0004812">
    <property type="term" value="F:aminoacyl-tRNA ligase activity"/>
    <property type="evidence" value="ECO:0007669"/>
    <property type="project" value="UniProtKB-KW"/>
</dbReference>
<dbReference type="GO" id="GO:0043039">
    <property type="term" value="P:tRNA aminoacylation"/>
    <property type="evidence" value="ECO:0007669"/>
    <property type="project" value="InterPro"/>
</dbReference>
<organism evidence="8 9">
    <name type="scientific">Auraticoccus cholistanensis</name>
    <dbReference type="NCBI Taxonomy" id="2656650"/>
    <lineage>
        <taxon>Bacteria</taxon>
        <taxon>Bacillati</taxon>
        <taxon>Actinomycetota</taxon>
        <taxon>Actinomycetes</taxon>
        <taxon>Propionibacteriales</taxon>
        <taxon>Propionibacteriaceae</taxon>
        <taxon>Auraticoccus</taxon>
    </lineage>
</organism>
<dbReference type="PROSITE" id="PS51447">
    <property type="entry name" value="FDX_ACB"/>
    <property type="match status" value="1"/>
</dbReference>
<dbReference type="Gene3D" id="3.30.70.380">
    <property type="entry name" value="Ferrodoxin-fold anticodon-binding domain"/>
    <property type="match status" value="1"/>
</dbReference>
<accession>A0A6A9V138</accession>
<dbReference type="InterPro" id="IPR045864">
    <property type="entry name" value="aa-tRNA-synth_II/BPL/LPL"/>
</dbReference>
<dbReference type="SMART" id="SM00896">
    <property type="entry name" value="FDX-ACB"/>
    <property type="match status" value="1"/>
</dbReference>
<keyword evidence="2" id="KW-0436">Ligase</keyword>
<dbReference type="InterPro" id="IPR036690">
    <property type="entry name" value="Fdx_antiC-bd_sf"/>
</dbReference>
<evidence type="ECO:0000259" key="7">
    <source>
        <dbReference type="PROSITE" id="PS51447"/>
    </source>
</evidence>
<dbReference type="Proteomes" id="UP000435304">
    <property type="component" value="Unassembled WGS sequence"/>
</dbReference>
<keyword evidence="5" id="KW-0648">Protein biosynthesis</keyword>
<name>A0A6A9V138_9ACTN</name>
<keyword evidence="3" id="KW-0547">Nucleotide-binding</keyword>
<keyword evidence="4" id="KW-0067">ATP-binding</keyword>
<evidence type="ECO:0000313" key="8">
    <source>
        <dbReference type="EMBL" id="MVA76420.1"/>
    </source>
</evidence>
<reference evidence="8 9" key="1">
    <citation type="submission" date="2019-12" db="EMBL/GenBank/DDBJ databases">
        <title>Auraticoccus cholistani sp. nov., an actinomycete isolated from soil of Cholistan desert.</title>
        <authorList>
            <person name="Cheema M.T."/>
        </authorList>
    </citation>
    <scope>NUCLEOTIDE SEQUENCE [LARGE SCALE GENOMIC DNA]</scope>
    <source>
        <strain evidence="8 9">F435</strain>
    </source>
</reference>
<protein>
    <recommendedName>
        <fullName evidence="7">FDX-ACB domain-containing protein</fullName>
    </recommendedName>
</protein>
<gene>
    <name evidence="8" type="ORF">GC722_10350</name>
</gene>
<evidence type="ECO:0000313" key="9">
    <source>
        <dbReference type="Proteomes" id="UP000435304"/>
    </source>
</evidence>
<evidence type="ECO:0000256" key="1">
    <source>
        <dbReference type="ARBA" id="ARBA00008226"/>
    </source>
</evidence>
<dbReference type="Pfam" id="PF01409">
    <property type="entry name" value="tRNA-synt_2d"/>
    <property type="match status" value="1"/>
</dbReference>
<dbReference type="InterPro" id="IPR002319">
    <property type="entry name" value="Phenylalanyl-tRNA_Synthase"/>
</dbReference>
<dbReference type="SUPFAM" id="SSF55681">
    <property type="entry name" value="Class II aaRS and biotin synthetases"/>
    <property type="match status" value="1"/>
</dbReference>
<dbReference type="AlphaFoldDB" id="A0A6A9V138"/>
<dbReference type="InterPro" id="IPR005121">
    <property type="entry name" value="Fdx_antiC-bd"/>
</dbReference>
<dbReference type="RefSeq" id="WP_331714667.1">
    <property type="nucleotide sequence ID" value="NZ_WPCU01000006.1"/>
</dbReference>
<feature type="domain" description="FDX-ACB" evidence="7">
    <location>
        <begin position="264"/>
        <end position="370"/>
    </location>
</feature>
<evidence type="ECO:0000256" key="6">
    <source>
        <dbReference type="ARBA" id="ARBA00023146"/>
    </source>
</evidence>
<dbReference type="Gene3D" id="3.30.930.10">
    <property type="entry name" value="Bira Bifunctional Protein, Domain 2"/>
    <property type="match status" value="1"/>
</dbReference>